<gene>
    <name evidence="1" type="ORF">C0029_03025</name>
</gene>
<evidence type="ECO:0000313" key="2">
    <source>
        <dbReference type="Proteomes" id="UP000235162"/>
    </source>
</evidence>
<organism evidence="1 2">
    <name type="scientific">Halioglobus japonicus</name>
    <dbReference type="NCBI Taxonomy" id="930805"/>
    <lineage>
        <taxon>Bacteria</taxon>
        <taxon>Pseudomonadati</taxon>
        <taxon>Pseudomonadota</taxon>
        <taxon>Gammaproteobacteria</taxon>
        <taxon>Cellvibrionales</taxon>
        <taxon>Halieaceae</taxon>
        <taxon>Halioglobus</taxon>
    </lineage>
</organism>
<comment type="caution">
    <text evidence="1">The sequence shown here is derived from an EMBL/GenBank/DDBJ whole genome shotgun (WGS) entry which is preliminary data.</text>
</comment>
<evidence type="ECO:0000313" key="1">
    <source>
        <dbReference type="EMBL" id="PLW87570.1"/>
    </source>
</evidence>
<dbReference type="AlphaFoldDB" id="A0AAP8SPD2"/>
<reference evidence="1 2" key="1">
    <citation type="submission" date="2018-01" db="EMBL/GenBank/DDBJ databases">
        <title>The draft genome sequence of Halioglobus japonicus S1-36.</title>
        <authorList>
            <person name="Du Z.-J."/>
            <person name="Shi M.-J."/>
        </authorList>
    </citation>
    <scope>NUCLEOTIDE SEQUENCE [LARGE SCALE GENOMIC DNA]</scope>
    <source>
        <strain evidence="1 2">S1-36</strain>
    </source>
</reference>
<accession>A0AAP8SPD2</accession>
<name>A0AAP8SPD2_9GAMM</name>
<sequence>MQLFSAEVNMADNQTHSIERDKFLTMAVNILHRAFIEAPRTDAKNLFKQVAEGKAVPLTKVEMEDKSVVRFDLALDHSEYPGTLNYSAFRTSLATTLGNLVNALQNKQNIPSFTAQNQPNNQIIGITGVTVEDDEPSVMVLSVQTADREAAVLLRPMYLDYEQFQRSQQQAEGGESTA</sequence>
<keyword evidence="2" id="KW-1185">Reference proteome</keyword>
<protein>
    <submittedName>
        <fullName evidence="1">Uncharacterized protein</fullName>
    </submittedName>
</protein>
<dbReference type="Proteomes" id="UP000235162">
    <property type="component" value="Unassembled WGS sequence"/>
</dbReference>
<proteinExistence type="predicted"/>
<dbReference type="EMBL" id="PKUR01000001">
    <property type="protein sequence ID" value="PLW87570.1"/>
    <property type="molecule type" value="Genomic_DNA"/>
</dbReference>